<evidence type="ECO:0000313" key="1">
    <source>
        <dbReference type="EMBL" id="TBU51365.1"/>
    </source>
</evidence>
<feature type="non-terminal residue" evidence="1">
    <location>
        <position position="1"/>
    </location>
</feature>
<protein>
    <submittedName>
        <fullName evidence="1">Uncharacterized protein</fullName>
    </submittedName>
</protein>
<reference evidence="1 2" key="1">
    <citation type="submission" date="2019-01" db="EMBL/GenBank/DDBJ databases">
        <title>Draft genome sequences of three monokaryotic isolates of the white-rot basidiomycete fungus Dichomitus squalens.</title>
        <authorList>
            <consortium name="DOE Joint Genome Institute"/>
            <person name="Lopez S.C."/>
            <person name="Andreopoulos B."/>
            <person name="Pangilinan J."/>
            <person name="Lipzen A."/>
            <person name="Riley R."/>
            <person name="Ahrendt S."/>
            <person name="Ng V."/>
            <person name="Barry K."/>
            <person name="Daum C."/>
            <person name="Grigoriev I.V."/>
            <person name="Hilden K.S."/>
            <person name="Makela M.R."/>
            <person name="de Vries R.P."/>
        </authorList>
    </citation>
    <scope>NUCLEOTIDE SEQUENCE [LARGE SCALE GENOMIC DNA]</scope>
    <source>
        <strain evidence="1 2">CBS 464.89</strain>
    </source>
</reference>
<sequence length="105" mass="11954">LARFHELQTIFEELGVRPDGLSLPRQHALIHYVKSIRLFGSPNGLCSSITESKHITAVKRPWRSSNGFYPIEQIVRFNTRLSKMAAARTEFGRRGMLQDDVLTDA</sequence>
<feature type="non-terminal residue" evidence="1">
    <location>
        <position position="105"/>
    </location>
</feature>
<dbReference type="AlphaFoldDB" id="A0A4Q9PBK3"/>
<keyword evidence="2" id="KW-1185">Reference proteome</keyword>
<dbReference type="Proteomes" id="UP000292082">
    <property type="component" value="Unassembled WGS sequence"/>
</dbReference>
<accession>A0A4Q9PBK3</accession>
<organism evidence="1 2">
    <name type="scientific">Dichomitus squalens</name>
    <dbReference type="NCBI Taxonomy" id="114155"/>
    <lineage>
        <taxon>Eukaryota</taxon>
        <taxon>Fungi</taxon>
        <taxon>Dikarya</taxon>
        <taxon>Basidiomycota</taxon>
        <taxon>Agaricomycotina</taxon>
        <taxon>Agaricomycetes</taxon>
        <taxon>Polyporales</taxon>
        <taxon>Polyporaceae</taxon>
        <taxon>Dichomitus</taxon>
    </lineage>
</organism>
<name>A0A4Q9PBK3_9APHY</name>
<dbReference type="STRING" id="114155.A0A4Q9PBK3"/>
<evidence type="ECO:0000313" key="2">
    <source>
        <dbReference type="Proteomes" id="UP000292082"/>
    </source>
</evidence>
<proteinExistence type="predicted"/>
<gene>
    <name evidence="1" type="ORF">BD310DRAFT_802006</name>
</gene>
<dbReference type="EMBL" id="ML145334">
    <property type="protein sequence ID" value="TBU51365.1"/>
    <property type="molecule type" value="Genomic_DNA"/>
</dbReference>